<accession>A0ABP7Y8N5</accession>
<dbReference type="Gene3D" id="1.25.10.10">
    <property type="entry name" value="Leucine-rich Repeat Variant"/>
    <property type="match status" value="1"/>
</dbReference>
<keyword evidence="2" id="KW-1185">Reference proteome</keyword>
<dbReference type="InterPro" id="IPR016024">
    <property type="entry name" value="ARM-type_fold"/>
</dbReference>
<dbReference type="Pfam" id="PF13646">
    <property type="entry name" value="HEAT_2"/>
    <property type="match status" value="1"/>
</dbReference>
<gene>
    <name evidence="1" type="ORF">GCM10022285_22520</name>
</gene>
<dbReference type="SUPFAM" id="SSF48371">
    <property type="entry name" value="ARM repeat"/>
    <property type="match status" value="1"/>
</dbReference>
<name>A0ABP7Y8N5_9ACTN</name>
<proteinExistence type="predicted"/>
<dbReference type="EMBL" id="BAABBU010000012">
    <property type="protein sequence ID" value="GAA4132270.1"/>
    <property type="molecule type" value="Genomic_DNA"/>
</dbReference>
<reference evidence="2" key="1">
    <citation type="journal article" date="2019" name="Int. J. Syst. Evol. Microbiol.">
        <title>The Global Catalogue of Microorganisms (GCM) 10K type strain sequencing project: providing services to taxonomists for standard genome sequencing and annotation.</title>
        <authorList>
            <consortium name="The Broad Institute Genomics Platform"/>
            <consortium name="The Broad Institute Genome Sequencing Center for Infectious Disease"/>
            <person name="Wu L."/>
            <person name="Ma J."/>
        </authorList>
    </citation>
    <scope>NUCLEOTIDE SEQUENCE [LARGE SCALE GENOMIC DNA]</scope>
    <source>
        <strain evidence="2">JCM 17589</strain>
    </source>
</reference>
<dbReference type="InterPro" id="IPR011989">
    <property type="entry name" value="ARM-like"/>
</dbReference>
<dbReference type="Proteomes" id="UP001501845">
    <property type="component" value="Unassembled WGS sequence"/>
</dbReference>
<organism evidence="1 2">
    <name type="scientific">Streptomyces tunisiensis</name>
    <dbReference type="NCBI Taxonomy" id="948699"/>
    <lineage>
        <taxon>Bacteria</taxon>
        <taxon>Bacillati</taxon>
        <taxon>Actinomycetota</taxon>
        <taxon>Actinomycetes</taxon>
        <taxon>Kitasatosporales</taxon>
        <taxon>Streptomycetaceae</taxon>
        <taxon>Streptomyces</taxon>
    </lineage>
</organism>
<sequence length="247" mass="27345">MSCDEKPSTAGRRLTRVEKQAFINASASLKSKARDPHVNKRRHLYDESAAGVLADLAECGFDVQSVGELRQSGLKYQVAVPVLLGWIPRVSYLPLVEDIVRTLSVGFAKKDALPVFLHLFRYPPEVEDRMRPETSQPAKEHIRWVIGNGLGIFASPAVADELISLAMAREYGDARSQIVLNLPKVKSGDVPRVLLELLDDPTVAASAIEALGKMKFVEARERIERLLDHSDTNVRKQAKKALKRIGG</sequence>
<comment type="caution">
    <text evidence="1">The sequence shown here is derived from an EMBL/GenBank/DDBJ whole genome shotgun (WGS) entry which is preliminary data.</text>
</comment>
<dbReference type="RefSeq" id="WP_346156146.1">
    <property type="nucleotide sequence ID" value="NZ_BAABBU010000012.1"/>
</dbReference>
<evidence type="ECO:0008006" key="3">
    <source>
        <dbReference type="Google" id="ProtNLM"/>
    </source>
</evidence>
<evidence type="ECO:0000313" key="2">
    <source>
        <dbReference type="Proteomes" id="UP001501845"/>
    </source>
</evidence>
<evidence type="ECO:0000313" key="1">
    <source>
        <dbReference type="EMBL" id="GAA4132270.1"/>
    </source>
</evidence>
<protein>
    <recommendedName>
        <fullName evidence="3">HEAT repeat domain-containing protein</fullName>
    </recommendedName>
</protein>